<protein>
    <submittedName>
        <fullName evidence="1">DUF1934 family protein</fullName>
    </submittedName>
</protein>
<comment type="caution">
    <text evidence="1">The sequence shown here is derived from an EMBL/GenBank/DDBJ whole genome shotgun (WGS) entry which is preliminary data.</text>
</comment>
<name>A0A8J7GM23_9BACL</name>
<evidence type="ECO:0000313" key="1">
    <source>
        <dbReference type="EMBL" id="MBF4501443.1"/>
    </source>
</evidence>
<dbReference type="Proteomes" id="UP000622653">
    <property type="component" value="Unassembled WGS sequence"/>
</dbReference>
<sequence>MEQAIQLKIRSLIQHPGHEPMIEYQKVAGTLFKKARSTYIRYDDRMSGEVIQTTLKVSERELVIFRKGAVTMKLPLTIGLRRAATYSNNGMNMQLESEAERLLVRREEDQYSIDVTYHLYANEDKLGTYELALTYTEATK</sequence>
<dbReference type="InterPro" id="IPR012674">
    <property type="entry name" value="Calycin"/>
</dbReference>
<dbReference type="SUPFAM" id="SSF50814">
    <property type="entry name" value="Lipocalins"/>
    <property type="match status" value="1"/>
</dbReference>
<dbReference type="AlphaFoldDB" id="A0A8J7GM23"/>
<keyword evidence="2" id="KW-1185">Reference proteome</keyword>
<proteinExistence type="predicted"/>
<reference evidence="1" key="1">
    <citation type="submission" date="2020-11" db="EMBL/GenBank/DDBJ databases">
        <title>Multidrug resistant novel bacterium Savagea serpentis sp. nov., isolated from the scats of a vine snake (Ahaetulla nasuta).</title>
        <authorList>
            <person name="Venkata Ramana V."/>
            <person name="Vikas Patil S."/>
            <person name="Yogita Lugani V."/>
        </authorList>
    </citation>
    <scope>NUCLEOTIDE SEQUENCE</scope>
    <source>
        <strain evidence="1">SN6</strain>
    </source>
</reference>
<dbReference type="Pfam" id="PF09148">
    <property type="entry name" value="DUF1934"/>
    <property type="match status" value="1"/>
</dbReference>
<dbReference type="Gene3D" id="2.40.128.20">
    <property type="match status" value="1"/>
</dbReference>
<accession>A0A8J7GM23</accession>
<evidence type="ECO:0000313" key="2">
    <source>
        <dbReference type="Proteomes" id="UP000622653"/>
    </source>
</evidence>
<gene>
    <name evidence="1" type="ORF">IRY55_08720</name>
</gene>
<dbReference type="InterPro" id="IPR015231">
    <property type="entry name" value="DUF1934"/>
</dbReference>
<dbReference type="RefSeq" id="WP_194562928.1">
    <property type="nucleotide sequence ID" value="NZ_JADKPV010000004.1"/>
</dbReference>
<organism evidence="1 2">
    <name type="scientific">Savagea serpentis</name>
    <dbReference type="NCBI Taxonomy" id="2785297"/>
    <lineage>
        <taxon>Bacteria</taxon>
        <taxon>Bacillati</taxon>
        <taxon>Bacillota</taxon>
        <taxon>Bacilli</taxon>
        <taxon>Bacillales</taxon>
        <taxon>Caryophanaceae</taxon>
        <taxon>Savagea</taxon>
    </lineage>
</organism>
<dbReference type="EMBL" id="JADKPV010000004">
    <property type="protein sequence ID" value="MBF4501443.1"/>
    <property type="molecule type" value="Genomic_DNA"/>
</dbReference>